<protein>
    <recommendedName>
        <fullName evidence="3">trans-L-3-hydroxyproline dehydratase</fullName>
        <ecNumber evidence="3">4.2.1.77</ecNumber>
    </recommendedName>
</protein>
<dbReference type="Gene3D" id="3.10.310.10">
    <property type="entry name" value="Diaminopimelate Epimerase, Chain A, domain 1"/>
    <property type="match status" value="2"/>
</dbReference>
<proteinExistence type="inferred from homology"/>
<feature type="non-terminal residue" evidence="4">
    <location>
        <position position="181"/>
    </location>
</feature>
<reference evidence="4" key="1">
    <citation type="submission" date="2020-11" db="EMBL/GenBank/DDBJ databases">
        <authorList>
            <person name="Tran Van P."/>
        </authorList>
    </citation>
    <scope>NUCLEOTIDE SEQUENCE</scope>
</reference>
<dbReference type="GO" id="GO:0050346">
    <property type="term" value="F:trans-L-3-hydroxyproline dehydratase activity"/>
    <property type="evidence" value="ECO:0007669"/>
    <property type="project" value="UniProtKB-EC"/>
</dbReference>
<dbReference type="OrthoDB" id="6366076at2759"/>
<evidence type="ECO:0000256" key="3">
    <source>
        <dbReference type="ARBA" id="ARBA00013105"/>
    </source>
</evidence>
<dbReference type="PANTHER" id="PTHR33442:SF1">
    <property type="entry name" value="TRANS-3-HYDROXY-L-PROLINE DEHYDRATASE"/>
    <property type="match status" value="1"/>
</dbReference>
<comment type="similarity">
    <text evidence="2">Belongs to the proline racemase family.</text>
</comment>
<gene>
    <name evidence="4" type="ORF">CTOB1V02_LOCUS16131</name>
</gene>
<comment type="catalytic activity">
    <reaction evidence="1">
        <text>trans-3-hydroxy-L-proline = 1-pyrroline-2-carboxylate + H2O</text>
        <dbReference type="Rhea" id="RHEA:10320"/>
        <dbReference type="ChEBI" id="CHEBI:15377"/>
        <dbReference type="ChEBI" id="CHEBI:39785"/>
        <dbReference type="ChEBI" id="CHEBI:57938"/>
        <dbReference type="EC" id="4.2.1.77"/>
    </reaction>
</comment>
<dbReference type="GO" id="GO:0047580">
    <property type="term" value="F:4-hydroxyproline epimerase activity"/>
    <property type="evidence" value="ECO:0007669"/>
    <property type="project" value="TreeGrafter"/>
</dbReference>
<dbReference type="Pfam" id="PF05544">
    <property type="entry name" value="Pro_racemase"/>
    <property type="match status" value="1"/>
</dbReference>
<dbReference type="InterPro" id="IPR008794">
    <property type="entry name" value="Pro_racemase_fam"/>
</dbReference>
<dbReference type="SUPFAM" id="SSF54506">
    <property type="entry name" value="Diaminopimelate epimerase-like"/>
    <property type="match status" value="2"/>
</dbReference>
<evidence type="ECO:0000256" key="2">
    <source>
        <dbReference type="ARBA" id="ARBA00007529"/>
    </source>
</evidence>
<dbReference type="AlphaFoldDB" id="A0A7R8WZS3"/>
<dbReference type="EC" id="4.2.1.77" evidence="3"/>
<evidence type="ECO:0000256" key="1">
    <source>
        <dbReference type="ARBA" id="ARBA00001148"/>
    </source>
</evidence>
<dbReference type="PANTHER" id="PTHR33442">
    <property type="entry name" value="TRANS-3-HYDROXY-L-PROLINE DEHYDRATASE"/>
    <property type="match status" value="1"/>
</dbReference>
<organism evidence="4">
    <name type="scientific">Cyprideis torosa</name>
    <dbReference type="NCBI Taxonomy" id="163714"/>
    <lineage>
        <taxon>Eukaryota</taxon>
        <taxon>Metazoa</taxon>
        <taxon>Ecdysozoa</taxon>
        <taxon>Arthropoda</taxon>
        <taxon>Crustacea</taxon>
        <taxon>Oligostraca</taxon>
        <taxon>Ostracoda</taxon>
        <taxon>Podocopa</taxon>
        <taxon>Podocopida</taxon>
        <taxon>Cytherocopina</taxon>
        <taxon>Cytheroidea</taxon>
        <taxon>Cytherideidae</taxon>
        <taxon>Cyprideis</taxon>
    </lineage>
</organism>
<sequence>MNLNKLTNWTAPGDWRKITTIDAHTEGEPLRIFTSGLPELIGNTILEKRRYFKENYDYLRTTMIDAEIEISELGTVKFDIAYGGAFYAYVNADDLNISMKAENFNELIHKGMLIKKEVMKNFEIKHPFEDDLSFLYGTIFYGKAHNNFSDSRNVCIFAEGEVDRSPTGTGVSGRIAMEFAN</sequence>
<name>A0A7R8WZS3_9CRUS</name>
<dbReference type="EMBL" id="OB699418">
    <property type="protein sequence ID" value="CAD7238316.1"/>
    <property type="molecule type" value="Genomic_DNA"/>
</dbReference>
<evidence type="ECO:0000313" key="4">
    <source>
        <dbReference type="EMBL" id="CAD7238316.1"/>
    </source>
</evidence>
<accession>A0A7R8WZS3</accession>